<feature type="domain" description="Cysteine-rich" evidence="6">
    <location>
        <begin position="200"/>
        <end position="283"/>
    </location>
</feature>
<evidence type="ECO:0000256" key="3">
    <source>
        <dbReference type="ARBA" id="ARBA00022737"/>
    </source>
</evidence>
<dbReference type="Proteomes" id="UP001230156">
    <property type="component" value="Unassembled WGS sequence"/>
</dbReference>
<dbReference type="EMBL" id="JAUYVI010000004">
    <property type="protein sequence ID" value="MDQ7248563.1"/>
    <property type="molecule type" value="Genomic_DNA"/>
</dbReference>
<protein>
    <submittedName>
        <fullName evidence="7">Heterodisulfide reductase-related iron-sulfur binding cluster</fullName>
    </submittedName>
</protein>
<evidence type="ECO:0000256" key="2">
    <source>
        <dbReference type="ARBA" id="ARBA00022723"/>
    </source>
</evidence>
<accession>A0ABU0YPK0</accession>
<organism evidence="7 8">
    <name type="scientific">Dongia sedimenti</name>
    <dbReference type="NCBI Taxonomy" id="3064282"/>
    <lineage>
        <taxon>Bacteria</taxon>
        <taxon>Pseudomonadati</taxon>
        <taxon>Pseudomonadota</taxon>
        <taxon>Alphaproteobacteria</taxon>
        <taxon>Rhodospirillales</taxon>
        <taxon>Dongiaceae</taxon>
        <taxon>Dongia</taxon>
    </lineage>
</organism>
<reference evidence="8" key="1">
    <citation type="submission" date="2023-08" db="EMBL/GenBank/DDBJ databases">
        <title>Rhodospirillaceae gen. nov., a novel taxon isolated from the Yangtze River Yuezi River estuary sludge.</title>
        <authorList>
            <person name="Ruan L."/>
        </authorList>
    </citation>
    <scope>NUCLEOTIDE SEQUENCE [LARGE SCALE GENOMIC DNA]</scope>
    <source>
        <strain evidence="8">R-7</strain>
    </source>
</reference>
<gene>
    <name evidence="7" type="ORF">Q8A70_12835</name>
</gene>
<keyword evidence="8" id="KW-1185">Reference proteome</keyword>
<proteinExistence type="predicted"/>
<keyword evidence="4" id="KW-0408">Iron</keyword>
<dbReference type="PANTHER" id="PTHR32479:SF19">
    <property type="entry name" value="ANAEROBIC GLYCEROL-3-PHOSPHATE DEHYDROGENASE SUBUNIT C"/>
    <property type="match status" value="1"/>
</dbReference>
<keyword evidence="5" id="KW-0411">Iron-sulfur</keyword>
<evidence type="ECO:0000313" key="7">
    <source>
        <dbReference type="EMBL" id="MDQ7248563.1"/>
    </source>
</evidence>
<comment type="caution">
    <text evidence="7">The sequence shown here is derived from an EMBL/GenBank/DDBJ whole genome shotgun (WGS) entry which is preliminary data.</text>
</comment>
<sequence length="442" mass="48415">MREGSLEPPVRHPIAWQDPDFYDMAKIEAEMHRVFDICHGCRRCFNLCDSFPRLFDLVDASPDEVAGVDTKDYKQVVDACTLCDLCFMTKCPYVPPHEWALDFPHLMLRYRAAELKAGKEDKIGAQFTETDRNGKAAGLMAPLANAMVENGLARAVLENVAHVDREAYLPKFHGRTLVLRAAENRPEVNRDAPAYGRKAVLYATCFANYNNPEIGTAAQAVLARNGVETEVVYPRCCGMPHLERGDVARVAEHAVTVADALLPYVAEGYDVIALVPSCALMLKFEWPLILPNDARIKTLSDATFDVAEYVVDIARREGLAPGLAALPGGIAVHIACHSRAQNMGQKAAEMLKLIPEADLAVIERCSGHGGSWGIFKGNFQTALKVGKPVARQAIASGKAFVASECPLAGEHIVQGMERLDAAKTPEHAWHPIQLFARAYGLN</sequence>
<name>A0ABU0YPK0_9PROT</name>
<evidence type="ECO:0000259" key="6">
    <source>
        <dbReference type="Pfam" id="PF02754"/>
    </source>
</evidence>
<keyword evidence="3" id="KW-0677">Repeat</keyword>
<evidence type="ECO:0000256" key="1">
    <source>
        <dbReference type="ARBA" id="ARBA00022485"/>
    </source>
</evidence>
<evidence type="ECO:0000256" key="5">
    <source>
        <dbReference type="ARBA" id="ARBA00023014"/>
    </source>
</evidence>
<dbReference type="Pfam" id="PF02754">
    <property type="entry name" value="CCG"/>
    <property type="match status" value="2"/>
</dbReference>
<dbReference type="PANTHER" id="PTHR32479">
    <property type="entry name" value="GLYCOLATE OXIDASE IRON-SULFUR SUBUNIT"/>
    <property type="match status" value="1"/>
</dbReference>
<dbReference type="RefSeq" id="WP_379956040.1">
    <property type="nucleotide sequence ID" value="NZ_JAUYVI010000004.1"/>
</dbReference>
<feature type="domain" description="Cysteine-rich" evidence="6">
    <location>
        <begin position="330"/>
        <end position="406"/>
    </location>
</feature>
<keyword evidence="2" id="KW-0479">Metal-binding</keyword>
<keyword evidence="1" id="KW-0004">4Fe-4S</keyword>
<dbReference type="InterPro" id="IPR004017">
    <property type="entry name" value="Cys_rich_dom"/>
</dbReference>
<evidence type="ECO:0000256" key="4">
    <source>
        <dbReference type="ARBA" id="ARBA00023004"/>
    </source>
</evidence>
<evidence type="ECO:0000313" key="8">
    <source>
        <dbReference type="Proteomes" id="UP001230156"/>
    </source>
</evidence>